<dbReference type="GO" id="GO:0031267">
    <property type="term" value="F:small GTPase binding"/>
    <property type="evidence" value="ECO:0007669"/>
    <property type="project" value="InterPro"/>
</dbReference>
<feature type="domain" description="FH2" evidence="4">
    <location>
        <begin position="551"/>
        <end position="965"/>
    </location>
</feature>
<dbReference type="Gene3D" id="1.25.10.10">
    <property type="entry name" value="Leucine-rich Repeat Variant"/>
    <property type="match status" value="1"/>
</dbReference>
<dbReference type="GO" id="GO:0030036">
    <property type="term" value="P:actin cytoskeleton organization"/>
    <property type="evidence" value="ECO:0007669"/>
    <property type="project" value="InterPro"/>
</dbReference>
<gene>
    <name evidence="5" type="ORF">KP79_PYT12338</name>
</gene>
<proteinExistence type="predicted"/>
<dbReference type="Gene3D" id="1.10.238.150">
    <property type="entry name" value="Formin, FH3 diaphanous domain"/>
    <property type="match status" value="1"/>
</dbReference>
<dbReference type="EMBL" id="NEDP02002316">
    <property type="protein sequence ID" value="OWF51149.1"/>
    <property type="molecule type" value="Genomic_DNA"/>
</dbReference>
<dbReference type="Proteomes" id="UP000242188">
    <property type="component" value="Unassembled WGS sequence"/>
</dbReference>
<feature type="compositionally biased region" description="Polar residues" evidence="2">
    <location>
        <begin position="9"/>
        <end position="24"/>
    </location>
</feature>
<dbReference type="SMART" id="SM01139">
    <property type="entry name" value="Drf_FH3"/>
    <property type="match status" value="1"/>
</dbReference>
<sequence>MVVFGRLHTGNTSEMDTPKQSNGVTKVTKASRFANKRKQKRVQRHRSDGFVVGLDLGNSEDESSPDRGAGSGDAVNFLLWIRNPTIANLAKLRRCIKRNDRDWMSEFLEFDGLGFLFQCLKKLGEIGGTHLSDMVLRMECIMCIREVVNSQSGLDCLLTLKGRNDNLFGRRFASALETKNLMVKMQVFELLSALCVYSTDGYYLTLDALENYKIFKKLQYRFSLLVNELRTSDLTTYKTTIMALINSVIVANERLQERQRIRNEFVYLGIISTISNLRVEDDPELNLQCDVFDEECGADEEAMEEMREAGNVNISDPEALFKAVYSRVRDTPISSSLLGILYNMFQIESNTTQSEGTWCFLERLTQDVLTAKTEHEKLKLRNASKINLQPTSDKRIQTDEVQCSPKTSRHIGRGNPLSTEAYQSVTEVLNAKTATLPNSSTCTVTLAKPSVTVTPPQAPPPPPLTGGPPPPPPPPPPLPPGSGVPPPPPPPPAPGCPAPPPPPPPPGGGPPPPPPPPGGGPPPPPGAPPPPGSQSPGLGYAVVPQVPLPPTISTPEPKCKMKQLMWSKIPNTAFNDESVWGDVNKMSDNIPVQYKRLEEMFAQKSLPTVSELRPDSGKTPLVRRHSGASEGDTVTANGEIPGGNTKKIALLDPKKSMNVNIFLKQFRKPIEVVVELVKMGDSRAFGVEKLKSLLKILPGHDEVEMLQNFDGDYKRLGEAEKFFSHLIKLASYKVRVEGMILKGDFNAQLGSIRPNVTTLNTACRRLFDNASLKTVLRYVLHAGNFINKGSGSGNALGFRVSSLNKIASTKSNIARLSLLHLVVEEMETKDDHSLDFVDDLLDVLQKAARFTLESTVNEFSQLKRSVLDLQKQMDNVEKEVKDQFSEFLEDAEADLEDVDEGIERIRKLSTRLAKHYCENERTFKLDEFLDTFRDFCEKIKACQQELQSKKQEAESAEKRKKVKEDIQERRKNTLSPFGHTQDRKIVDNIVSEIRNGQVLRRLSLRKKNADYSTARSGGK</sequence>
<evidence type="ECO:0000256" key="2">
    <source>
        <dbReference type="SAM" id="MobiDB-lite"/>
    </source>
</evidence>
<dbReference type="PANTHER" id="PTHR46345:SF8">
    <property type="entry name" value="FORMIN 3, ISOFORM B"/>
    <property type="match status" value="1"/>
</dbReference>
<dbReference type="GO" id="GO:0003779">
    <property type="term" value="F:actin binding"/>
    <property type="evidence" value="ECO:0007669"/>
    <property type="project" value="InterPro"/>
</dbReference>
<dbReference type="InterPro" id="IPR015425">
    <property type="entry name" value="FH2_Formin"/>
</dbReference>
<feature type="region of interest" description="Disordered" evidence="2">
    <location>
        <begin position="450"/>
        <end position="555"/>
    </location>
</feature>
<keyword evidence="6" id="KW-1185">Reference proteome</keyword>
<dbReference type="InterPro" id="IPR010473">
    <property type="entry name" value="GTPase-bd"/>
</dbReference>
<keyword evidence="1" id="KW-0175">Coiled coil</keyword>
<evidence type="ECO:0000259" key="3">
    <source>
        <dbReference type="PROSITE" id="PS51232"/>
    </source>
</evidence>
<evidence type="ECO:0000259" key="4">
    <source>
        <dbReference type="PROSITE" id="PS51444"/>
    </source>
</evidence>
<feature type="compositionally biased region" description="Basic and acidic residues" evidence="2">
    <location>
        <begin position="948"/>
        <end position="971"/>
    </location>
</feature>
<evidence type="ECO:0000256" key="1">
    <source>
        <dbReference type="SAM" id="Coils"/>
    </source>
</evidence>
<feature type="domain" description="GBD/FH3" evidence="3">
    <location>
        <begin position="1"/>
        <end position="376"/>
    </location>
</feature>
<dbReference type="PANTHER" id="PTHR46345">
    <property type="entry name" value="INVERTED FORMIN-2"/>
    <property type="match status" value="1"/>
</dbReference>
<comment type="caution">
    <text evidence="5">The sequence shown here is derived from an EMBL/GenBank/DDBJ whole genome shotgun (WGS) entry which is preliminary data.</text>
</comment>
<name>A0A210QR07_MIZYE</name>
<evidence type="ECO:0000313" key="6">
    <source>
        <dbReference type="Proteomes" id="UP000242188"/>
    </source>
</evidence>
<dbReference type="Pfam" id="PF06371">
    <property type="entry name" value="Drf_GBD"/>
    <property type="match status" value="1"/>
</dbReference>
<dbReference type="STRING" id="6573.A0A210QR07"/>
<dbReference type="InterPro" id="IPR016024">
    <property type="entry name" value="ARM-type_fold"/>
</dbReference>
<organism evidence="5 6">
    <name type="scientific">Mizuhopecten yessoensis</name>
    <name type="common">Japanese scallop</name>
    <name type="synonym">Patinopecten yessoensis</name>
    <dbReference type="NCBI Taxonomy" id="6573"/>
    <lineage>
        <taxon>Eukaryota</taxon>
        <taxon>Metazoa</taxon>
        <taxon>Spiralia</taxon>
        <taxon>Lophotrochozoa</taxon>
        <taxon>Mollusca</taxon>
        <taxon>Bivalvia</taxon>
        <taxon>Autobranchia</taxon>
        <taxon>Pteriomorphia</taxon>
        <taxon>Pectinida</taxon>
        <taxon>Pectinoidea</taxon>
        <taxon>Pectinidae</taxon>
        <taxon>Mizuhopecten</taxon>
    </lineage>
</organism>
<dbReference type="SMART" id="SM00498">
    <property type="entry name" value="FH2"/>
    <property type="match status" value="1"/>
</dbReference>
<dbReference type="AlphaFoldDB" id="A0A210QR07"/>
<dbReference type="InterPro" id="IPR042201">
    <property type="entry name" value="FH2_Formin_sf"/>
</dbReference>
<dbReference type="SUPFAM" id="SSF48371">
    <property type="entry name" value="ARM repeat"/>
    <property type="match status" value="1"/>
</dbReference>
<dbReference type="InterPro" id="IPR010472">
    <property type="entry name" value="FH3_dom"/>
</dbReference>
<feature type="coiled-coil region" evidence="1">
    <location>
        <begin position="852"/>
        <end position="908"/>
    </location>
</feature>
<dbReference type="Pfam" id="PF06367">
    <property type="entry name" value="Drf_FH3"/>
    <property type="match status" value="1"/>
</dbReference>
<accession>A0A210QR07</accession>
<dbReference type="PROSITE" id="PS51232">
    <property type="entry name" value="GBD_FH3"/>
    <property type="match status" value="1"/>
</dbReference>
<feature type="compositionally biased region" description="Pro residues" evidence="2">
    <location>
        <begin position="456"/>
        <end position="533"/>
    </location>
</feature>
<dbReference type="Pfam" id="PF02181">
    <property type="entry name" value="FH2"/>
    <property type="match status" value="1"/>
</dbReference>
<feature type="region of interest" description="Disordered" evidence="2">
    <location>
        <begin position="1"/>
        <end position="24"/>
    </location>
</feature>
<protein>
    <submittedName>
        <fullName evidence="5">Inverted formin-2</fullName>
    </submittedName>
</protein>
<dbReference type="SUPFAM" id="SSF101447">
    <property type="entry name" value="Formin homology 2 domain (FH2 domain)"/>
    <property type="match status" value="1"/>
</dbReference>
<feature type="region of interest" description="Disordered" evidence="2">
    <location>
        <begin position="608"/>
        <end position="642"/>
    </location>
</feature>
<reference evidence="5 6" key="1">
    <citation type="journal article" date="2017" name="Nat. Ecol. Evol.">
        <title>Scallop genome provides insights into evolution of bilaterian karyotype and development.</title>
        <authorList>
            <person name="Wang S."/>
            <person name="Zhang J."/>
            <person name="Jiao W."/>
            <person name="Li J."/>
            <person name="Xun X."/>
            <person name="Sun Y."/>
            <person name="Guo X."/>
            <person name="Huan P."/>
            <person name="Dong B."/>
            <person name="Zhang L."/>
            <person name="Hu X."/>
            <person name="Sun X."/>
            <person name="Wang J."/>
            <person name="Zhao C."/>
            <person name="Wang Y."/>
            <person name="Wang D."/>
            <person name="Huang X."/>
            <person name="Wang R."/>
            <person name="Lv J."/>
            <person name="Li Y."/>
            <person name="Zhang Z."/>
            <person name="Liu B."/>
            <person name="Lu W."/>
            <person name="Hui Y."/>
            <person name="Liang J."/>
            <person name="Zhou Z."/>
            <person name="Hou R."/>
            <person name="Li X."/>
            <person name="Liu Y."/>
            <person name="Li H."/>
            <person name="Ning X."/>
            <person name="Lin Y."/>
            <person name="Zhao L."/>
            <person name="Xing Q."/>
            <person name="Dou J."/>
            <person name="Li Y."/>
            <person name="Mao J."/>
            <person name="Guo H."/>
            <person name="Dou H."/>
            <person name="Li T."/>
            <person name="Mu C."/>
            <person name="Jiang W."/>
            <person name="Fu Q."/>
            <person name="Fu X."/>
            <person name="Miao Y."/>
            <person name="Liu J."/>
            <person name="Yu Q."/>
            <person name="Li R."/>
            <person name="Liao H."/>
            <person name="Li X."/>
            <person name="Kong Y."/>
            <person name="Jiang Z."/>
            <person name="Chourrout D."/>
            <person name="Li R."/>
            <person name="Bao Z."/>
        </authorList>
    </citation>
    <scope>NUCLEOTIDE SEQUENCE [LARGE SCALE GENOMIC DNA]</scope>
    <source>
        <strain evidence="5 6">PY_sf001</strain>
    </source>
</reference>
<dbReference type="SMART" id="SM01140">
    <property type="entry name" value="Drf_GBD"/>
    <property type="match status" value="1"/>
</dbReference>
<dbReference type="Gene3D" id="1.20.58.2220">
    <property type="entry name" value="Formin, FH2 domain"/>
    <property type="match status" value="1"/>
</dbReference>
<dbReference type="InterPro" id="IPR014768">
    <property type="entry name" value="GBD/FH3_dom"/>
</dbReference>
<evidence type="ECO:0000313" key="5">
    <source>
        <dbReference type="EMBL" id="OWF51149.1"/>
    </source>
</evidence>
<dbReference type="OrthoDB" id="26518at2759"/>
<dbReference type="InterPro" id="IPR011989">
    <property type="entry name" value="ARM-like"/>
</dbReference>
<dbReference type="PROSITE" id="PS51444">
    <property type="entry name" value="FH2"/>
    <property type="match status" value="1"/>
</dbReference>
<feature type="region of interest" description="Disordered" evidence="2">
    <location>
        <begin position="948"/>
        <end position="979"/>
    </location>
</feature>